<dbReference type="EMBL" id="HG992337">
    <property type="protein sequence ID" value="CAE6686918.1"/>
    <property type="molecule type" value="Genomic_DNA"/>
</dbReference>
<name>A0AAU9HM74_9XANT</name>
<evidence type="ECO:0000313" key="4">
    <source>
        <dbReference type="EMBL" id="CAE6686918.1"/>
    </source>
</evidence>
<protein>
    <recommendedName>
        <fullName evidence="6">Nucleotide pyrophosphohydrolase</fullName>
    </recommendedName>
</protein>
<feature type="domain" description="MazG C-terminal" evidence="3">
    <location>
        <begin position="110"/>
        <end position="290"/>
    </location>
</feature>
<dbReference type="InterPro" id="IPR011379">
    <property type="entry name" value="MazG-related_GP37"/>
</dbReference>
<proteinExistence type="predicted"/>
<dbReference type="AlphaFoldDB" id="A0AAU9HM74"/>
<dbReference type="EMBL" id="HG992337">
    <property type="protein sequence ID" value="CAE6686934.1"/>
    <property type="molecule type" value="Genomic_DNA"/>
</dbReference>
<evidence type="ECO:0000259" key="2">
    <source>
        <dbReference type="Pfam" id="PF03819"/>
    </source>
</evidence>
<dbReference type="RefSeq" id="WP_228600291.1">
    <property type="nucleotide sequence ID" value="NZ_HG992337.1"/>
</dbReference>
<feature type="region of interest" description="Disordered" evidence="1">
    <location>
        <begin position="1"/>
        <end position="20"/>
    </location>
</feature>
<feature type="domain" description="NTP pyrophosphohydrolase MazG-like" evidence="2">
    <location>
        <begin position="59"/>
        <end position="96"/>
    </location>
</feature>
<evidence type="ECO:0000313" key="5">
    <source>
        <dbReference type="Proteomes" id="UP000835242"/>
    </source>
</evidence>
<gene>
    <name evidence="4" type="ORF">XA1314C_00710</name>
</gene>
<evidence type="ECO:0000256" key="1">
    <source>
        <dbReference type="SAM" id="MobiDB-lite"/>
    </source>
</evidence>
<evidence type="ECO:0000259" key="3">
    <source>
        <dbReference type="Pfam" id="PF18722"/>
    </source>
</evidence>
<dbReference type="Proteomes" id="UP000835242">
    <property type="component" value="Chromosome"/>
</dbReference>
<dbReference type="Pfam" id="PF03819">
    <property type="entry name" value="MazG"/>
    <property type="match status" value="1"/>
</dbReference>
<accession>A0AAU9HM74</accession>
<dbReference type="InterPro" id="IPR041407">
    <property type="entry name" value="MazG_C"/>
</dbReference>
<dbReference type="SUPFAM" id="SSF101386">
    <property type="entry name" value="all-alpha NTP pyrophosphatases"/>
    <property type="match status" value="1"/>
</dbReference>
<evidence type="ECO:0008006" key="6">
    <source>
        <dbReference type="Google" id="ProtNLM"/>
    </source>
</evidence>
<dbReference type="Pfam" id="PF18722">
    <property type="entry name" value="MazG_C"/>
    <property type="match status" value="1"/>
</dbReference>
<dbReference type="CDD" id="cd11541">
    <property type="entry name" value="NTP-PPase_u4"/>
    <property type="match status" value="1"/>
</dbReference>
<dbReference type="Gene3D" id="1.10.287.1080">
    <property type="entry name" value="MazG-like"/>
    <property type="match status" value="1"/>
</dbReference>
<dbReference type="InterPro" id="IPR004518">
    <property type="entry name" value="MazG-like_dom"/>
</dbReference>
<organism evidence="4 5">
    <name type="scientific">Xanthomonas arboricola</name>
    <dbReference type="NCBI Taxonomy" id="56448"/>
    <lineage>
        <taxon>Bacteria</taxon>
        <taxon>Pseudomonadati</taxon>
        <taxon>Pseudomonadota</taxon>
        <taxon>Gammaproteobacteria</taxon>
        <taxon>Lysobacterales</taxon>
        <taxon>Lysobacteraceae</taxon>
        <taxon>Xanthomonas</taxon>
    </lineage>
</organism>
<sequence>MDLNEFQTAASETDKTGANYDNEPKKDVVVALLGIAGELGTLATTYKKHLRDGAGYELHKQHLAEELGDLLWYVAILANKFDLKLAEIADQNLKKTKGFWGEPVPRAIARDESNKECERFPRVFTIEVKEIERDGKIKAVMSLDGCPLGDPLTDNAHVPDGYRFHDAFHMTFVALLGWSPVLRKLMKLKRRSNAVLDENEDGGRAIVIEEALAALIFEYGMDHDQMKSTPRVDYEFTQTLMLISRRLDIKDVSAAEWSNVISEGWKIFRNLTEWGGGYVECNLKERSIIARPPT</sequence>
<feature type="compositionally biased region" description="Polar residues" evidence="1">
    <location>
        <begin position="1"/>
        <end position="11"/>
    </location>
</feature>
<reference evidence="4 5" key="1">
    <citation type="submission" date="2021-02" db="EMBL/GenBank/DDBJ databases">
        <authorList>
            <person name="Pothier F. J."/>
        </authorList>
    </citation>
    <scope>NUCLEOTIDE SEQUENCE [LARGE SCALE GENOMIC DNA]</scope>
    <source>
        <strain evidence="4 5">1314c</strain>
    </source>
</reference>